<evidence type="ECO:0000313" key="1">
    <source>
        <dbReference type="EMBL" id="ALI98077.1"/>
    </source>
</evidence>
<sequence length="687" mass="78132">MLLLRIAANEQIGKEFRLLAKAKEQLERSDEHMDYRALNTDMTLGDLEAWVKSQGEYFNSQMNWVFKTIQDYMERVKHRYMREYMPGKNKFFDEYHKAWEADAANGAGAGRYTLNDATVYYENLFKTYTGVDPQGNEVAFNNYELKDESDPSLRAYERAFIKNVKAEVEKSVKAIVAKKIKDGEIANYASADAWYEDNYRGQEGLLPIVTANMGERLAKGSVKGGINAYVEQNTNFNNLSLGTEKNLNRRNAAGLATANIGTGFGSYERIGRLGLSMEGEKVVVADPGRNASGSTDVQTLLDYFVYMNMKMEHEAEFTTVHAAAKTILLTQEVRAGKDRENELKTLDAVFDLLIYNERQEIQAAGRLNLAKVADTLRNVTTGATLSFNLQSAFLATFGDMYSMYSNALAKRYGKAFFGAGDLNKALGLMASDNKKFNDLIDLFLFQDMDESALIFSDKYKEGYKGVAKSRYSRIQQHMGERMVRGMLLVSQLYHDGLVDKFSYDENGQLSYDWSRDERGAIGQTILAKVQRRGTEFLPYDDVMLRSLSAIAGKMYGAFNDAERGRMDTNAIVQFFGQFRKFIVARGNELLSRGFENENIRWYEMIEEEGAQKVNVRLFYQEGIYQSVVHLFKESRRLSGQDASAWQSMRPEQRANIRKLYDYVTEGELLEGIKADWIESSQLLLSRA</sequence>
<proteinExistence type="predicted"/>
<dbReference type="AlphaFoldDB" id="A0A0P0CUN2"/>
<dbReference type="KEGG" id="rti:DC20_02665"/>
<dbReference type="EMBL" id="CP012643">
    <property type="protein sequence ID" value="ALI98077.1"/>
    <property type="molecule type" value="Genomic_DNA"/>
</dbReference>
<reference evidence="1 2" key="1">
    <citation type="submission" date="2015-08" db="EMBL/GenBank/DDBJ databases">
        <title>Complete genome sequence of Rufibacter tibetensis strain 1351t, a radiation-resistant bacterium from tibet plateau.</title>
        <authorList>
            <person name="Dai J."/>
        </authorList>
    </citation>
    <scope>NUCLEOTIDE SEQUENCE [LARGE SCALE GENOMIC DNA]</scope>
    <source>
        <strain evidence="1 2">1351</strain>
    </source>
</reference>
<keyword evidence="2" id="KW-1185">Reference proteome</keyword>
<dbReference type="Proteomes" id="UP000061382">
    <property type="component" value="Chromosome"/>
</dbReference>
<name>A0A0P0CUN2_9BACT</name>
<protein>
    <submittedName>
        <fullName evidence="1">Uncharacterized protein</fullName>
    </submittedName>
</protein>
<evidence type="ECO:0000313" key="2">
    <source>
        <dbReference type="Proteomes" id="UP000061382"/>
    </source>
</evidence>
<gene>
    <name evidence="1" type="ORF">DC20_02665</name>
</gene>
<dbReference type="PATRIC" id="fig|512763.3.peg.590"/>
<accession>A0A0P0CUN2</accession>
<organism evidence="1 2">
    <name type="scientific">Rufibacter tibetensis</name>
    <dbReference type="NCBI Taxonomy" id="512763"/>
    <lineage>
        <taxon>Bacteria</taxon>
        <taxon>Pseudomonadati</taxon>
        <taxon>Bacteroidota</taxon>
        <taxon>Cytophagia</taxon>
        <taxon>Cytophagales</taxon>
        <taxon>Hymenobacteraceae</taxon>
        <taxon>Rufibacter</taxon>
    </lineage>
</organism>